<evidence type="ECO:0000256" key="2">
    <source>
        <dbReference type="ARBA" id="ARBA00022723"/>
    </source>
</evidence>
<feature type="binding site" evidence="4">
    <location>
        <position position="73"/>
    </location>
    <ligand>
        <name>Zn(2+)</name>
        <dbReference type="ChEBI" id="CHEBI:29105"/>
    </ligand>
</feature>
<dbReference type="GO" id="GO:0008270">
    <property type="term" value="F:zinc ion binding"/>
    <property type="evidence" value="ECO:0007669"/>
    <property type="project" value="UniProtKB-UniRule"/>
</dbReference>
<feature type="region of interest" description="Disordered" evidence="5">
    <location>
        <begin position="119"/>
        <end position="148"/>
    </location>
</feature>
<dbReference type="GO" id="GO:0051604">
    <property type="term" value="P:protein maturation"/>
    <property type="evidence" value="ECO:0007669"/>
    <property type="project" value="InterPro"/>
</dbReference>
<dbReference type="AlphaFoldDB" id="A0A4Q7M803"/>
<protein>
    <recommendedName>
        <fullName evidence="4">Hydrogenase maturation factor HypA</fullName>
    </recommendedName>
</protein>
<evidence type="ECO:0000256" key="5">
    <source>
        <dbReference type="SAM" id="MobiDB-lite"/>
    </source>
</evidence>
<feature type="binding site" evidence="4">
    <location>
        <position position="2"/>
    </location>
    <ligand>
        <name>Ni(2+)</name>
        <dbReference type="ChEBI" id="CHEBI:49786"/>
    </ligand>
</feature>
<dbReference type="OrthoDB" id="288014at2"/>
<feature type="binding site" evidence="4">
    <location>
        <position position="90"/>
    </location>
    <ligand>
        <name>Zn(2+)</name>
        <dbReference type="ChEBI" id="CHEBI:29105"/>
    </ligand>
</feature>
<feature type="binding site" evidence="4">
    <location>
        <position position="93"/>
    </location>
    <ligand>
        <name>Zn(2+)</name>
        <dbReference type="ChEBI" id="CHEBI:29105"/>
    </ligand>
</feature>
<dbReference type="Proteomes" id="UP000293852">
    <property type="component" value="Unassembled WGS sequence"/>
</dbReference>
<dbReference type="InterPro" id="IPR000688">
    <property type="entry name" value="HypA/HybF"/>
</dbReference>
<dbReference type="PANTHER" id="PTHR34535">
    <property type="entry name" value="HYDROGENASE MATURATION FACTOR HYPA"/>
    <property type="match status" value="1"/>
</dbReference>
<comment type="function">
    <text evidence="4">Involved in the maturation of [NiFe] hydrogenases. Required for nickel insertion into the metal center of the hydrogenase.</text>
</comment>
<dbReference type="Pfam" id="PF01155">
    <property type="entry name" value="HypA"/>
    <property type="match status" value="1"/>
</dbReference>
<feature type="binding site" evidence="4">
    <location>
        <position position="76"/>
    </location>
    <ligand>
        <name>Zn(2+)</name>
        <dbReference type="ChEBI" id="CHEBI:29105"/>
    </ligand>
</feature>
<keyword evidence="7" id="KW-1185">Reference proteome</keyword>
<evidence type="ECO:0000256" key="3">
    <source>
        <dbReference type="ARBA" id="ARBA00022833"/>
    </source>
</evidence>
<dbReference type="PANTHER" id="PTHR34535:SF3">
    <property type="entry name" value="HYDROGENASE MATURATION FACTOR HYPA"/>
    <property type="match status" value="1"/>
</dbReference>
<dbReference type="GO" id="GO:0016151">
    <property type="term" value="F:nickel cation binding"/>
    <property type="evidence" value="ECO:0007669"/>
    <property type="project" value="UniProtKB-UniRule"/>
</dbReference>
<dbReference type="EMBL" id="SGWX01000001">
    <property type="protein sequence ID" value="RZS62818.1"/>
    <property type="molecule type" value="Genomic_DNA"/>
</dbReference>
<organism evidence="6 7">
    <name type="scientific">Xylanimonas ulmi</name>
    <dbReference type="NCBI Taxonomy" id="228973"/>
    <lineage>
        <taxon>Bacteria</taxon>
        <taxon>Bacillati</taxon>
        <taxon>Actinomycetota</taxon>
        <taxon>Actinomycetes</taxon>
        <taxon>Micrococcales</taxon>
        <taxon>Promicromonosporaceae</taxon>
        <taxon>Xylanimonas</taxon>
    </lineage>
</organism>
<comment type="caution">
    <text evidence="6">The sequence shown here is derived from an EMBL/GenBank/DDBJ whole genome shotgun (WGS) entry which is preliminary data.</text>
</comment>
<evidence type="ECO:0000256" key="4">
    <source>
        <dbReference type="HAMAP-Rule" id="MF_00213"/>
    </source>
</evidence>
<dbReference type="RefSeq" id="WP_130416264.1">
    <property type="nucleotide sequence ID" value="NZ_SGWX01000001.1"/>
</dbReference>
<dbReference type="HAMAP" id="MF_00213">
    <property type="entry name" value="HypA_HybF"/>
    <property type="match status" value="1"/>
</dbReference>
<keyword evidence="2 4" id="KW-0479">Metal-binding</keyword>
<reference evidence="6 7" key="1">
    <citation type="submission" date="2019-02" db="EMBL/GenBank/DDBJ databases">
        <title>Sequencing the genomes of 1000 actinobacteria strains.</title>
        <authorList>
            <person name="Klenk H.-P."/>
        </authorList>
    </citation>
    <scope>NUCLEOTIDE SEQUENCE [LARGE SCALE GENOMIC DNA]</scope>
    <source>
        <strain evidence="6 7">DSM 16932</strain>
    </source>
</reference>
<feature type="compositionally biased region" description="Low complexity" evidence="5">
    <location>
        <begin position="119"/>
        <end position="132"/>
    </location>
</feature>
<sequence length="148" mass="15374">MHELSLLRAVVDSVARVAAQRRARGVEAVGLRVGTLASATPEALRTAWPLAISGTAVAGARLDIDVVQAAVRCAECARDVPVDRFYALVCPVCATPTGELVTGRELAVAYADLADDAAAENPAENPGDAALPARDRPAASCPGHDHRR</sequence>
<keyword evidence="1 4" id="KW-0533">Nickel</keyword>
<gene>
    <name evidence="4" type="primary">hypA</name>
    <name evidence="6" type="ORF">EV386_3171</name>
</gene>
<evidence type="ECO:0000313" key="7">
    <source>
        <dbReference type="Proteomes" id="UP000293852"/>
    </source>
</evidence>
<comment type="similarity">
    <text evidence="4">Belongs to the HypA/HybF family.</text>
</comment>
<dbReference type="Gene3D" id="3.30.2320.80">
    <property type="match status" value="1"/>
</dbReference>
<accession>A0A4Q7M803</accession>
<evidence type="ECO:0000256" key="1">
    <source>
        <dbReference type="ARBA" id="ARBA00022596"/>
    </source>
</evidence>
<proteinExistence type="inferred from homology"/>
<keyword evidence="3 4" id="KW-0862">Zinc</keyword>
<name>A0A4Q7M803_9MICO</name>
<evidence type="ECO:0000313" key="6">
    <source>
        <dbReference type="EMBL" id="RZS62818.1"/>
    </source>
</evidence>